<dbReference type="GO" id="GO:0016020">
    <property type="term" value="C:membrane"/>
    <property type="evidence" value="ECO:0007669"/>
    <property type="project" value="InterPro"/>
</dbReference>
<proteinExistence type="inferred from homology"/>
<dbReference type="Gene3D" id="1.10.530.10">
    <property type="match status" value="1"/>
</dbReference>
<dbReference type="RefSeq" id="WP_100266525.1">
    <property type="nucleotide sequence ID" value="NZ_CP018800.1"/>
</dbReference>
<feature type="region of interest" description="Disordered" evidence="2">
    <location>
        <begin position="33"/>
        <end position="55"/>
    </location>
</feature>
<name>A0A2K8L7H9_9PROT</name>
<dbReference type="AlphaFoldDB" id="A0A2K8L7H9"/>
<dbReference type="GO" id="GO:0008933">
    <property type="term" value="F:peptidoglycan lytic transglycosylase activity"/>
    <property type="evidence" value="ECO:0007669"/>
    <property type="project" value="InterPro"/>
</dbReference>
<dbReference type="PROSITE" id="PS51257">
    <property type="entry name" value="PROKAR_LIPOPROTEIN"/>
    <property type="match status" value="1"/>
</dbReference>
<organism evidence="5 6">
    <name type="scientific">Mariprofundus ferrinatatus</name>
    <dbReference type="NCBI Taxonomy" id="1921087"/>
    <lineage>
        <taxon>Bacteria</taxon>
        <taxon>Pseudomonadati</taxon>
        <taxon>Pseudomonadota</taxon>
        <taxon>Candidatius Mariprofundia</taxon>
        <taxon>Mariprofundales</taxon>
        <taxon>Mariprofundaceae</taxon>
        <taxon>Mariprofundus</taxon>
    </lineage>
</organism>
<feature type="signal peptide" evidence="3">
    <location>
        <begin position="1"/>
        <end position="28"/>
    </location>
</feature>
<dbReference type="InterPro" id="IPR008258">
    <property type="entry name" value="Transglycosylase_SLT_dom_1"/>
</dbReference>
<accession>A0A2K8L7H9</accession>
<comment type="similarity">
    <text evidence="1">Belongs to the transglycosylase Slt family.</text>
</comment>
<dbReference type="PANTHER" id="PTHR37423:SF2">
    <property type="entry name" value="MEMBRANE-BOUND LYTIC MUREIN TRANSGLYCOSYLASE C"/>
    <property type="match status" value="1"/>
</dbReference>
<dbReference type="Pfam" id="PF01464">
    <property type="entry name" value="SLT"/>
    <property type="match status" value="1"/>
</dbReference>
<dbReference type="CDD" id="cd16894">
    <property type="entry name" value="MltD-like"/>
    <property type="match status" value="1"/>
</dbReference>
<dbReference type="Proteomes" id="UP000231637">
    <property type="component" value="Chromosome"/>
</dbReference>
<evidence type="ECO:0000313" key="6">
    <source>
        <dbReference type="Proteomes" id="UP000231637"/>
    </source>
</evidence>
<evidence type="ECO:0000256" key="3">
    <source>
        <dbReference type="SAM" id="SignalP"/>
    </source>
</evidence>
<dbReference type="InterPro" id="IPR023346">
    <property type="entry name" value="Lysozyme-like_dom_sf"/>
</dbReference>
<dbReference type="EMBL" id="CP018800">
    <property type="protein sequence ID" value="ATX82209.1"/>
    <property type="molecule type" value="Genomic_DNA"/>
</dbReference>
<gene>
    <name evidence="5" type="ORF">Ga0123462_1346</name>
</gene>
<sequence>MSIQARSFHLPRLLLISLSLALISCSHGNSNFWSSEQESKPEVQPASVEEKQASSNPFLKGLSEKEIGSIKHEAWREYGRFWRGVANRSRYVRQPLLETLDQAGAPRELQMVPVVESSYNPYVISSVGATGLWQLMPETAGDLKVSSDSNFDGRRDIRASTRAAARYLTQQHRRFGNWPMALAAYHLGPSAVQQRLNRRPWKPGDGLHRMPLPPITKTYIRHIIGLIALHEQGTIHFPAPYPTRTVKLQTPVDLDHLQDLAGLPENQIFHFNPKLKLKQYYDGKPQTLSLRISKTRVARVKQHIPSKPSGHMMIETGGESLTAISKRLKVSIQSLRSDNPGVAMQPAAGTRLRIPVKVLKRIRAERNPLARGERDSKVDVALNQFH</sequence>
<keyword evidence="6" id="KW-1185">Reference proteome</keyword>
<dbReference type="GO" id="GO:0000270">
    <property type="term" value="P:peptidoglycan metabolic process"/>
    <property type="evidence" value="ECO:0007669"/>
    <property type="project" value="InterPro"/>
</dbReference>
<evidence type="ECO:0000259" key="4">
    <source>
        <dbReference type="Pfam" id="PF01464"/>
    </source>
</evidence>
<reference evidence="5 6" key="1">
    <citation type="submission" date="2016-12" db="EMBL/GenBank/DDBJ databases">
        <title>Isolation and genomic insights into novel planktonic Zetaproteobacteria from stratified waters of the Chesapeake Bay.</title>
        <authorList>
            <person name="McAllister S.M."/>
            <person name="Kato S."/>
            <person name="Chan C.S."/>
            <person name="Chiu B.K."/>
            <person name="Field E.K."/>
        </authorList>
    </citation>
    <scope>NUCLEOTIDE SEQUENCE [LARGE SCALE GENOMIC DNA]</scope>
    <source>
        <strain evidence="5 6">CP-8</strain>
    </source>
</reference>
<evidence type="ECO:0000256" key="2">
    <source>
        <dbReference type="SAM" id="MobiDB-lite"/>
    </source>
</evidence>
<evidence type="ECO:0000313" key="5">
    <source>
        <dbReference type="EMBL" id="ATX82209.1"/>
    </source>
</evidence>
<dbReference type="PROSITE" id="PS00922">
    <property type="entry name" value="TRANSGLYCOSYLASE"/>
    <property type="match status" value="1"/>
</dbReference>
<dbReference type="KEGG" id="mfn:Ga0123462_1346"/>
<feature type="domain" description="Transglycosylase SLT" evidence="4">
    <location>
        <begin position="104"/>
        <end position="202"/>
    </location>
</feature>
<dbReference type="InterPro" id="IPR000189">
    <property type="entry name" value="Transglyc_AS"/>
</dbReference>
<protein>
    <submittedName>
        <fullName evidence="5">Membrane-bound lytic murein transglycosylase D</fullName>
    </submittedName>
</protein>
<evidence type="ECO:0000256" key="1">
    <source>
        <dbReference type="ARBA" id="ARBA00007734"/>
    </source>
</evidence>
<dbReference type="OrthoDB" id="9815002at2"/>
<keyword evidence="3" id="KW-0732">Signal</keyword>
<dbReference type="PANTHER" id="PTHR37423">
    <property type="entry name" value="SOLUBLE LYTIC MUREIN TRANSGLYCOSYLASE-RELATED"/>
    <property type="match status" value="1"/>
</dbReference>
<dbReference type="SUPFAM" id="SSF53955">
    <property type="entry name" value="Lysozyme-like"/>
    <property type="match status" value="1"/>
</dbReference>
<feature type="chain" id="PRO_5014972443" evidence="3">
    <location>
        <begin position="29"/>
        <end position="386"/>
    </location>
</feature>